<evidence type="ECO:0000259" key="6">
    <source>
        <dbReference type="Pfam" id="PF00920"/>
    </source>
</evidence>
<evidence type="ECO:0000256" key="1">
    <source>
        <dbReference type="ARBA" id="ARBA00006486"/>
    </source>
</evidence>
<dbReference type="Gene3D" id="3.50.30.80">
    <property type="entry name" value="IlvD/EDD C-terminal domain-like"/>
    <property type="match status" value="1"/>
</dbReference>
<keyword evidence="4" id="KW-0411">Iron-sulfur</keyword>
<sequence length="250" mass="26374">SSGEAVMNLLKKRIRPRDIVTRKSLENAAVVVAASGGSTNAALHLPAIANEAGIKFTLEDVTNISKKTPYIADLKPGGKYVAKDLYEIGGVPILIKALLEGGYLHEDCLTVSGNTLGENHKDIVFPKNQKIIYKTSKPLSKTGGFVGLKGNLAPEGAIVKVAGMKRRKFKGKAKCFDGEQSALNAVLKKKIKSGDVIIIRYEGPKGSPGMPEMLSTTGAIYGQGLGEEVALITDGRFSGGTHGFSIGHVG</sequence>
<dbReference type="GO" id="GO:0009082">
    <property type="term" value="P:branched-chain amino acid biosynthetic process"/>
    <property type="evidence" value="ECO:0007669"/>
    <property type="project" value="TreeGrafter"/>
</dbReference>
<reference evidence="8" key="1">
    <citation type="submission" date="2018-05" db="EMBL/GenBank/DDBJ databases">
        <authorList>
            <person name="Lanie J.A."/>
            <person name="Ng W.-L."/>
            <person name="Kazmierczak K.M."/>
            <person name="Andrzejewski T.M."/>
            <person name="Davidsen T.M."/>
            <person name="Wayne K.J."/>
            <person name="Tettelin H."/>
            <person name="Glass J.I."/>
            <person name="Rusch D."/>
            <person name="Podicherti R."/>
            <person name="Tsui H.-C.T."/>
            <person name="Winkler M.E."/>
        </authorList>
    </citation>
    <scope>NUCLEOTIDE SEQUENCE</scope>
</reference>
<dbReference type="SUPFAM" id="SSF52016">
    <property type="entry name" value="LeuD/IlvD-like"/>
    <property type="match status" value="1"/>
</dbReference>
<dbReference type="InterPro" id="IPR056740">
    <property type="entry name" value="ILV_EDD_C"/>
</dbReference>
<evidence type="ECO:0000256" key="3">
    <source>
        <dbReference type="ARBA" id="ARBA00023004"/>
    </source>
</evidence>
<dbReference type="PANTHER" id="PTHR21000:SF5">
    <property type="entry name" value="DIHYDROXY-ACID DEHYDRATASE, MITOCHONDRIAL"/>
    <property type="match status" value="1"/>
</dbReference>
<evidence type="ECO:0008006" key="9">
    <source>
        <dbReference type="Google" id="ProtNLM"/>
    </source>
</evidence>
<keyword evidence="2" id="KW-0479">Metal-binding</keyword>
<dbReference type="SUPFAM" id="SSF143975">
    <property type="entry name" value="IlvD/EDD N-terminal domain-like"/>
    <property type="match status" value="1"/>
</dbReference>
<protein>
    <recommendedName>
        <fullName evidence="9">Dihydroxy-acid dehydratase</fullName>
    </recommendedName>
</protein>
<dbReference type="EMBL" id="UINC01194593">
    <property type="protein sequence ID" value="SVE10753.1"/>
    <property type="molecule type" value="Genomic_DNA"/>
</dbReference>
<dbReference type="GO" id="GO:0004160">
    <property type="term" value="F:dihydroxy-acid dehydratase activity"/>
    <property type="evidence" value="ECO:0007669"/>
    <property type="project" value="TreeGrafter"/>
</dbReference>
<dbReference type="GO" id="GO:0046872">
    <property type="term" value="F:metal ion binding"/>
    <property type="evidence" value="ECO:0007669"/>
    <property type="project" value="UniProtKB-KW"/>
</dbReference>
<feature type="domain" description="Dihydroxy-acid/6-phosphogluconate dehydratase C-terminal" evidence="7">
    <location>
        <begin position="130"/>
        <end position="249"/>
    </location>
</feature>
<organism evidence="8">
    <name type="scientific">marine metagenome</name>
    <dbReference type="NCBI Taxonomy" id="408172"/>
    <lineage>
        <taxon>unclassified sequences</taxon>
        <taxon>metagenomes</taxon>
        <taxon>ecological metagenomes</taxon>
    </lineage>
</organism>
<keyword evidence="5" id="KW-0456">Lyase</keyword>
<evidence type="ECO:0000256" key="2">
    <source>
        <dbReference type="ARBA" id="ARBA00022723"/>
    </source>
</evidence>
<dbReference type="Pfam" id="PF24877">
    <property type="entry name" value="ILV_EDD_C"/>
    <property type="match status" value="1"/>
</dbReference>
<dbReference type="InterPro" id="IPR050165">
    <property type="entry name" value="DHAD_IlvD/Edd"/>
</dbReference>
<evidence type="ECO:0000313" key="8">
    <source>
        <dbReference type="EMBL" id="SVE10753.1"/>
    </source>
</evidence>
<dbReference type="InterPro" id="IPR037237">
    <property type="entry name" value="IlvD/EDD_N"/>
</dbReference>
<comment type="similarity">
    <text evidence="1">Belongs to the IlvD/Edd family.</text>
</comment>
<gene>
    <name evidence="8" type="ORF">METZ01_LOCUS463607</name>
</gene>
<dbReference type="InterPro" id="IPR020558">
    <property type="entry name" value="DiOHA_6PGluconate_deHydtase_CS"/>
</dbReference>
<evidence type="ECO:0000259" key="7">
    <source>
        <dbReference type="Pfam" id="PF24877"/>
    </source>
</evidence>
<feature type="non-terminal residue" evidence="8">
    <location>
        <position position="250"/>
    </location>
</feature>
<feature type="non-terminal residue" evidence="8">
    <location>
        <position position="1"/>
    </location>
</feature>
<dbReference type="AlphaFoldDB" id="A0A383AT64"/>
<evidence type="ECO:0000256" key="4">
    <source>
        <dbReference type="ARBA" id="ARBA00023014"/>
    </source>
</evidence>
<dbReference type="GO" id="GO:0051536">
    <property type="term" value="F:iron-sulfur cluster binding"/>
    <property type="evidence" value="ECO:0007669"/>
    <property type="project" value="UniProtKB-KW"/>
</dbReference>
<accession>A0A383AT64</accession>
<dbReference type="PROSITE" id="PS00887">
    <property type="entry name" value="ILVD_EDD_2"/>
    <property type="match status" value="1"/>
</dbReference>
<dbReference type="InterPro" id="IPR000581">
    <property type="entry name" value="ILV_EDD_N"/>
</dbReference>
<proteinExistence type="inferred from homology"/>
<evidence type="ECO:0000256" key="5">
    <source>
        <dbReference type="ARBA" id="ARBA00023239"/>
    </source>
</evidence>
<dbReference type="InterPro" id="IPR042096">
    <property type="entry name" value="Dihydro-acid_dehy_C"/>
</dbReference>
<keyword evidence="3" id="KW-0408">Iron</keyword>
<dbReference type="Pfam" id="PF00920">
    <property type="entry name" value="ILVD_EDD_N"/>
    <property type="match status" value="1"/>
</dbReference>
<name>A0A383AT64_9ZZZZ</name>
<dbReference type="PANTHER" id="PTHR21000">
    <property type="entry name" value="DIHYDROXY-ACID DEHYDRATASE DAD"/>
    <property type="match status" value="1"/>
</dbReference>
<dbReference type="FunFam" id="3.50.30.80:FF:000001">
    <property type="entry name" value="Dihydroxy-acid dehydratase"/>
    <property type="match status" value="1"/>
</dbReference>
<feature type="domain" description="Dihydroxy-acid/6-phosphogluconate dehydratase N-terminal" evidence="6">
    <location>
        <begin position="2"/>
        <end position="119"/>
    </location>
</feature>